<dbReference type="Gene3D" id="3.30.565.10">
    <property type="entry name" value="Histidine kinase-like ATPase, C-terminal domain"/>
    <property type="match status" value="1"/>
</dbReference>
<feature type="coiled-coil region" evidence="6">
    <location>
        <begin position="342"/>
        <end position="369"/>
    </location>
</feature>
<dbReference type="SMART" id="SM00304">
    <property type="entry name" value="HAMP"/>
    <property type="match status" value="1"/>
</dbReference>
<dbReference type="GO" id="GO:0016301">
    <property type="term" value="F:kinase activity"/>
    <property type="evidence" value="ECO:0007669"/>
    <property type="project" value="UniProtKB-KW"/>
</dbReference>
<dbReference type="PANTHER" id="PTHR34220">
    <property type="entry name" value="SENSOR HISTIDINE KINASE YPDA"/>
    <property type="match status" value="1"/>
</dbReference>
<dbReference type="Pfam" id="PF06580">
    <property type="entry name" value="His_kinase"/>
    <property type="match status" value="1"/>
</dbReference>
<dbReference type="Pfam" id="PF00672">
    <property type="entry name" value="HAMP"/>
    <property type="match status" value="1"/>
</dbReference>
<evidence type="ECO:0000313" key="10">
    <source>
        <dbReference type="Proteomes" id="UP001519272"/>
    </source>
</evidence>
<dbReference type="PANTHER" id="PTHR34220:SF7">
    <property type="entry name" value="SENSOR HISTIDINE KINASE YPDA"/>
    <property type="match status" value="1"/>
</dbReference>
<keyword evidence="2" id="KW-1003">Cell membrane</keyword>
<name>A0ABS4FN78_9BACL</name>
<keyword evidence="6" id="KW-0175">Coiled coil</keyword>
<dbReference type="CDD" id="cd06225">
    <property type="entry name" value="HAMP"/>
    <property type="match status" value="1"/>
</dbReference>
<evidence type="ECO:0000313" key="9">
    <source>
        <dbReference type="EMBL" id="MBP1903824.1"/>
    </source>
</evidence>
<comment type="subcellular location">
    <subcellularLocation>
        <location evidence="1">Cell membrane</location>
        <topology evidence="1">Multi-pass membrane protein</topology>
    </subcellularLocation>
</comment>
<keyword evidence="10" id="KW-1185">Reference proteome</keyword>
<evidence type="ECO:0000256" key="5">
    <source>
        <dbReference type="ARBA" id="ARBA00023136"/>
    </source>
</evidence>
<dbReference type="Gene3D" id="6.10.340.10">
    <property type="match status" value="1"/>
</dbReference>
<dbReference type="PROSITE" id="PS50885">
    <property type="entry name" value="HAMP"/>
    <property type="match status" value="1"/>
</dbReference>
<dbReference type="InterPro" id="IPR010559">
    <property type="entry name" value="Sig_transdc_His_kin_internal"/>
</dbReference>
<keyword evidence="9" id="KW-0418">Kinase</keyword>
<evidence type="ECO:0000259" key="8">
    <source>
        <dbReference type="PROSITE" id="PS50885"/>
    </source>
</evidence>
<evidence type="ECO:0000256" key="7">
    <source>
        <dbReference type="SAM" id="Phobius"/>
    </source>
</evidence>
<keyword evidence="4" id="KW-0808">Transferase</keyword>
<feature type="domain" description="HAMP" evidence="8">
    <location>
        <begin position="296"/>
        <end position="349"/>
    </location>
</feature>
<feature type="transmembrane region" description="Helical" evidence="7">
    <location>
        <begin position="12"/>
        <end position="33"/>
    </location>
</feature>
<dbReference type="SUPFAM" id="SSF158472">
    <property type="entry name" value="HAMP domain-like"/>
    <property type="match status" value="1"/>
</dbReference>
<reference evidence="9 10" key="1">
    <citation type="submission" date="2021-03" db="EMBL/GenBank/DDBJ databases">
        <title>Genomic Encyclopedia of Type Strains, Phase IV (KMG-IV): sequencing the most valuable type-strain genomes for metagenomic binning, comparative biology and taxonomic classification.</title>
        <authorList>
            <person name="Goeker M."/>
        </authorList>
    </citation>
    <scope>NUCLEOTIDE SEQUENCE [LARGE SCALE GENOMIC DNA]</scope>
    <source>
        <strain evidence="9 10">DSM 14349</strain>
    </source>
</reference>
<comment type="caution">
    <text evidence="9">The sequence shown here is derived from an EMBL/GenBank/DDBJ whole genome shotgun (WGS) entry which is preliminary data.</text>
</comment>
<evidence type="ECO:0000256" key="2">
    <source>
        <dbReference type="ARBA" id="ARBA00022475"/>
    </source>
</evidence>
<dbReference type="EMBL" id="JAGGKG010000001">
    <property type="protein sequence ID" value="MBP1903824.1"/>
    <property type="molecule type" value="Genomic_DNA"/>
</dbReference>
<organism evidence="9 10">
    <name type="scientific">Paenibacillus turicensis</name>
    <dbReference type="NCBI Taxonomy" id="160487"/>
    <lineage>
        <taxon>Bacteria</taxon>
        <taxon>Bacillati</taxon>
        <taxon>Bacillota</taxon>
        <taxon>Bacilli</taxon>
        <taxon>Bacillales</taxon>
        <taxon>Paenibacillaceae</taxon>
        <taxon>Paenibacillus</taxon>
    </lineage>
</organism>
<protein>
    <submittedName>
        <fullName evidence="9">Sensor histidine kinase YesM</fullName>
    </submittedName>
</protein>
<feature type="transmembrane region" description="Helical" evidence="7">
    <location>
        <begin position="271"/>
        <end position="294"/>
    </location>
</feature>
<keyword evidence="7" id="KW-1133">Transmembrane helix</keyword>
<evidence type="ECO:0000256" key="4">
    <source>
        <dbReference type="ARBA" id="ARBA00022679"/>
    </source>
</evidence>
<evidence type="ECO:0000256" key="1">
    <source>
        <dbReference type="ARBA" id="ARBA00004651"/>
    </source>
</evidence>
<dbReference type="SUPFAM" id="SSF55874">
    <property type="entry name" value="ATPase domain of HSP90 chaperone/DNA topoisomerase II/histidine kinase"/>
    <property type="match status" value="1"/>
</dbReference>
<dbReference type="Proteomes" id="UP001519272">
    <property type="component" value="Unassembled WGS sequence"/>
</dbReference>
<dbReference type="InterPro" id="IPR003660">
    <property type="entry name" value="HAMP_dom"/>
</dbReference>
<gene>
    <name evidence="9" type="ORF">J2Z32_000436</name>
</gene>
<keyword evidence="5 7" id="KW-0472">Membrane</keyword>
<proteinExistence type="predicted"/>
<keyword evidence="7" id="KW-0812">Transmembrane</keyword>
<sequence>MRKKSLVFKISAGTSVVMIVLLAVIITSNLYSLHVIRTNTVNSAMNEMNIHIRDINHSLNNAVKDLNDVALDGVNDITSLNNGSESERYFAAMRLSSILAERISSSATTDALAVYNKQNDSLILYSSGRLTAQDKVATSDMIRNKLSQQKYTLQDLWSTISINGKVYFVKGYDFSGTLIVSLVNAETLLSFINVMDNNADQQVVLTDMAGNFLFTAGNMNLSDITYPLPNESQVVNKLNGKYLMISSDQETSSTRLSIIIKEKSILLGLGYIQWIIVFLGIISLVLMPLTINYLRKEIIIPIRALVVGTKRLEQGNLDYQVEGNGKSLEFQILNQSFNSMVMEIKSLKISQYEEKIELQKAELKYLQMQIRPHFFLNALTTIHSLTYKDKNEDIRKFIDALSNHLRYMFKGGLNKVPISEEIEYIKNYFYMQEIRFPNSIFYVFDVEPTIMQEAIPQFIIHTFIENSFKHAMTLDEPLSIFVKINQISFEGKAGILIVIEDSGEGFPEDILEQVNHSDVVGSMDGYQIGISNIKRTLSLLYGKNNLLKISNVDALGGKVEIMIPMEQED</sequence>
<dbReference type="InterPro" id="IPR036890">
    <property type="entry name" value="HATPase_C_sf"/>
</dbReference>
<evidence type="ECO:0000256" key="6">
    <source>
        <dbReference type="SAM" id="Coils"/>
    </source>
</evidence>
<keyword evidence="3" id="KW-0597">Phosphoprotein</keyword>
<dbReference type="RefSeq" id="WP_210087479.1">
    <property type="nucleotide sequence ID" value="NZ_JAGGKG010000001.1"/>
</dbReference>
<dbReference type="InterPro" id="IPR050640">
    <property type="entry name" value="Bact_2-comp_sensor_kinase"/>
</dbReference>
<accession>A0ABS4FN78</accession>
<evidence type="ECO:0000256" key="3">
    <source>
        <dbReference type="ARBA" id="ARBA00022553"/>
    </source>
</evidence>